<feature type="transmembrane region" description="Helical" evidence="7">
    <location>
        <begin position="96"/>
        <end position="116"/>
    </location>
</feature>
<name>A0A3D8J902_9HELI</name>
<evidence type="ECO:0000259" key="8">
    <source>
        <dbReference type="PROSITE" id="PS50850"/>
    </source>
</evidence>
<keyword evidence="4 7" id="KW-0812">Transmembrane</keyword>
<feature type="domain" description="Major facilitator superfamily (MFS) profile" evidence="8">
    <location>
        <begin position="4"/>
        <end position="386"/>
    </location>
</feature>
<feature type="transmembrane region" description="Helical" evidence="7">
    <location>
        <begin position="155"/>
        <end position="177"/>
    </location>
</feature>
<gene>
    <name evidence="9" type="ORF">CQA57_04385</name>
</gene>
<comment type="caution">
    <text evidence="9">The sequence shown here is derived from an EMBL/GenBank/DDBJ whole genome shotgun (WGS) entry which is preliminary data.</text>
</comment>
<dbReference type="SUPFAM" id="SSF103473">
    <property type="entry name" value="MFS general substrate transporter"/>
    <property type="match status" value="1"/>
</dbReference>
<dbReference type="Gene3D" id="1.20.1250.20">
    <property type="entry name" value="MFS general substrate transporter like domains"/>
    <property type="match status" value="1"/>
</dbReference>
<dbReference type="InterPro" id="IPR036259">
    <property type="entry name" value="MFS_trans_sf"/>
</dbReference>
<keyword evidence="3" id="KW-1003">Cell membrane</keyword>
<evidence type="ECO:0000256" key="6">
    <source>
        <dbReference type="ARBA" id="ARBA00023136"/>
    </source>
</evidence>
<dbReference type="PANTHER" id="PTHR23517">
    <property type="entry name" value="RESISTANCE PROTEIN MDTM, PUTATIVE-RELATED-RELATED"/>
    <property type="match status" value="1"/>
</dbReference>
<evidence type="ECO:0000256" key="1">
    <source>
        <dbReference type="ARBA" id="ARBA00004651"/>
    </source>
</evidence>
<feature type="transmembrane region" description="Helical" evidence="7">
    <location>
        <begin position="293"/>
        <end position="311"/>
    </location>
</feature>
<keyword evidence="5 7" id="KW-1133">Transmembrane helix</keyword>
<evidence type="ECO:0000256" key="3">
    <source>
        <dbReference type="ARBA" id="ARBA00022475"/>
    </source>
</evidence>
<dbReference type="OrthoDB" id="9764259at2"/>
<feature type="transmembrane region" description="Helical" evidence="7">
    <location>
        <begin position="128"/>
        <end position="149"/>
    </location>
</feature>
<proteinExistence type="predicted"/>
<evidence type="ECO:0000256" key="7">
    <source>
        <dbReference type="SAM" id="Phobius"/>
    </source>
</evidence>
<organism evidence="9 10">
    <name type="scientific">Helicobacter anseris</name>
    <dbReference type="NCBI Taxonomy" id="375926"/>
    <lineage>
        <taxon>Bacteria</taxon>
        <taxon>Pseudomonadati</taxon>
        <taxon>Campylobacterota</taxon>
        <taxon>Epsilonproteobacteria</taxon>
        <taxon>Campylobacterales</taxon>
        <taxon>Helicobacteraceae</taxon>
        <taxon>Helicobacter</taxon>
    </lineage>
</organism>
<dbReference type="InterPro" id="IPR050171">
    <property type="entry name" value="MFS_Transporters"/>
</dbReference>
<dbReference type="PANTHER" id="PTHR23517:SF2">
    <property type="entry name" value="MULTIDRUG RESISTANCE PROTEIN MDTH"/>
    <property type="match status" value="1"/>
</dbReference>
<reference evidence="9 10" key="1">
    <citation type="submission" date="2018-04" db="EMBL/GenBank/DDBJ databases">
        <title>Novel Campyloabacter and Helicobacter Species and Strains.</title>
        <authorList>
            <person name="Mannion A.J."/>
            <person name="Shen Z."/>
            <person name="Fox J.G."/>
        </authorList>
    </citation>
    <scope>NUCLEOTIDE SEQUENCE [LARGE SCALE GENOMIC DNA]</scope>
    <source>
        <strain evidence="9 10">MIT 04-9362</strain>
    </source>
</reference>
<dbReference type="InterPro" id="IPR020846">
    <property type="entry name" value="MFS_dom"/>
</dbReference>
<comment type="subcellular location">
    <subcellularLocation>
        <location evidence="1">Cell membrane</location>
        <topology evidence="1">Multi-pass membrane protein</topology>
    </subcellularLocation>
</comment>
<feature type="transmembrane region" description="Helical" evidence="7">
    <location>
        <begin position="240"/>
        <end position="260"/>
    </location>
</feature>
<evidence type="ECO:0000313" key="9">
    <source>
        <dbReference type="EMBL" id="RDU73908.1"/>
    </source>
</evidence>
<dbReference type="InterPro" id="IPR001958">
    <property type="entry name" value="Tet-R_TetA/multi-R_MdtG-like"/>
</dbReference>
<dbReference type="CDD" id="cd17472">
    <property type="entry name" value="MFS_YajR_like"/>
    <property type="match status" value="1"/>
</dbReference>
<feature type="transmembrane region" description="Helical" evidence="7">
    <location>
        <begin position="360"/>
        <end position="380"/>
    </location>
</feature>
<dbReference type="PRINTS" id="PR01035">
    <property type="entry name" value="TCRTETA"/>
</dbReference>
<evidence type="ECO:0000256" key="5">
    <source>
        <dbReference type="ARBA" id="ARBA00022989"/>
    </source>
</evidence>
<evidence type="ECO:0000256" key="4">
    <source>
        <dbReference type="ARBA" id="ARBA00022692"/>
    </source>
</evidence>
<dbReference type="GO" id="GO:0005886">
    <property type="term" value="C:plasma membrane"/>
    <property type="evidence" value="ECO:0007669"/>
    <property type="project" value="UniProtKB-SubCell"/>
</dbReference>
<dbReference type="Pfam" id="PF07690">
    <property type="entry name" value="MFS_1"/>
    <property type="match status" value="1"/>
</dbReference>
<dbReference type="Proteomes" id="UP000256695">
    <property type="component" value="Unassembled WGS sequence"/>
</dbReference>
<feature type="transmembrane region" description="Helical" evidence="7">
    <location>
        <begin position="332"/>
        <end position="354"/>
    </location>
</feature>
<feature type="transmembrane region" description="Helical" evidence="7">
    <location>
        <begin position="36"/>
        <end position="58"/>
    </location>
</feature>
<dbReference type="GO" id="GO:0022857">
    <property type="term" value="F:transmembrane transporter activity"/>
    <property type="evidence" value="ECO:0007669"/>
    <property type="project" value="InterPro"/>
</dbReference>
<feature type="transmembrane region" description="Helical" evidence="7">
    <location>
        <begin position="70"/>
        <end position="90"/>
    </location>
</feature>
<dbReference type="EMBL" id="NXLX01000008">
    <property type="protein sequence ID" value="RDU73908.1"/>
    <property type="molecule type" value="Genomic_DNA"/>
</dbReference>
<dbReference type="PROSITE" id="PS50850">
    <property type="entry name" value="MFS"/>
    <property type="match status" value="1"/>
</dbReference>
<evidence type="ECO:0000256" key="2">
    <source>
        <dbReference type="ARBA" id="ARBA00022448"/>
    </source>
</evidence>
<keyword evidence="6 7" id="KW-0472">Membrane</keyword>
<feature type="transmembrane region" description="Helical" evidence="7">
    <location>
        <begin position="12"/>
        <end position="30"/>
    </location>
</feature>
<keyword evidence="10" id="KW-1185">Reference proteome</keyword>
<dbReference type="InterPro" id="IPR011701">
    <property type="entry name" value="MFS"/>
</dbReference>
<dbReference type="AlphaFoldDB" id="A0A3D8J902"/>
<sequence length="441" mass="49248">MIKQILPLTSIVVLRFLGLFIVLPVISLYANSFNETSAFMIGLAVGGAYLTQLIFQTPFGILSDKYNRKVIVLIGLVIFLIGSLICAFAHTIQLLIIGRLIQGVGAVGGVVSAQVADMVKEEQRTKAMAIMGGGIFASFTLAMVVGPIIGGSIGAQWLFFLTAFFTLISIFVLYFMVPDSPKLTYSFESTKKDLSKDIFDKNLWVMNFSSFFEKTLMSLIFVIIPLALVDHFSFSEEELWKIYVPGAMIGIFAMAPASILAEKYNKPKLVLFIGIFCFLLAYLFITLADFEKILWIFTFGILLFFVGFAMLEPIMQSLTSKYAKAYFRGTALGNFTTASYVGSFVGGMFGALLYHHFGLSVISAIVIISCLLWILMICFIRNPQKQKNIYLPLQENLREKISMIENLSGVIECYINESEKILIIKYNSTLTNEKEIIEKIN</sequence>
<keyword evidence="2" id="KW-0813">Transport</keyword>
<feature type="transmembrane region" description="Helical" evidence="7">
    <location>
        <begin position="269"/>
        <end position="287"/>
    </location>
</feature>
<dbReference type="RefSeq" id="WP_115579016.1">
    <property type="nucleotide sequence ID" value="NZ_NXLX01000008.1"/>
</dbReference>
<accession>A0A3D8J902</accession>
<evidence type="ECO:0000313" key="10">
    <source>
        <dbReference type="Proteomes" id="UP000256695"/>
    </source>
</evidence>
<protein>
    <submittedName>
        <fullName evidence="9">MFS transporter</fullName>
    </submittedName>
</protein>